<comment type="subcellular location">
    <subcellularLocation>
        <location evidence="8">Endomembrane system</location>
        <topology evidence="8">Single-pass membrane protein</topology>
    </subcellularLocation>
</comment>
<keyword evidence="12" id="KW-1185">Reference proteome</keyword>
<dbReference type="EMBL" id="JAHDYR010000016">
    <property type="protein sequence ID" value="KAG9394224.1"/>
    <property type="molecule type" value="Genomic_DNA"/>
</dbReference>
<evidence type="ECO:0000256" key="10">
    <source>
        <dbReference type="SAM" id="Phobius"/>
    </source>
</evidence>
<dbReference type="InterPro" id="IPR016482">
    <property type="entry name" value="SecG/Sec61-beta/Sbh"/>
</dbReference>
<keyword evidence="5 10" id="KW-1133">Transmembrane helix</keyword>
<evidence type="ECO:0000256" key="1">
    <source>
        <dbReference type="ARBA" id="ARBA00006103"/>
    </source>
</evidence>
<comment type="similarity">
    <text evidence="1">Belongs to the SEC61-beta family.</text>
</comment>
<keyword evidence="4" id="KW-0653">Protein transport</keyword>
<dbReference type="Proteomes" id="UP000717585">
    <property type="component" value="Unassembled WGS sequence"/>
</dbReference>
<reference evidence="11" key="1">
    <citation type="submission" date="2021-05" db="EMBL/GenBank/DDBJ databases">
        <title>A free-living protist that lacks canonical eukaryotic 1 DNA replication and segregation systems.</title>
        <authorList>
            <person name="Salas-Leiva D.E."/>
            <person name="Tromer E.C."/>
            <person name="Curtis B.A."/>
            <person name="Jerlstrom-Hultqvist J."/>
            <person name="Kolisko M."/>
            <person name="Yi Z."/>
            <person name="Salas-Leiva J.S."/>
            <person name="Gallot-Lavallee L."/>
            <person name="Kops G.J.P.L."/>
            <person name="Archibald J.M."/>
            <person name="Simpson A.G.B."/>
            <person name="Roger A.J."/>
        </authorList>
    </citation>
    <scope>NUCLEOTIDE SEQUENCE</scope>
    <source>
        <strain evidence="11">BICM</strain>
    </source>
</reference>
<protein>
    <recommendedName>
        <fullName evidence="13">Protein transport protein Sec61 subunit beta</fullName>
    </recommendedName>
</protein>
<comment type="caution">
    <text evidence="11">The sequence shown here is derived from an EMBL/GenBank/DDBJ whole genome shotgun (WGS) entry which is preliminary data.</text>
</comment>
<evidence type="ECO:0000256" key="6">
    <source>
        <dbReference type="ARBA" id="ARBA00023010"/>
    </source>
</evidence>
<feature type="region of interest" description="Disordered" evidence="9">
    <location>
        <begin position="1"/>
        <end position="23"/>
    </location>
</feature>
<keyword evidence="6" id="KW-0811">Translocation</keyword>
<evidence type="ECO:0000256" key="3">
    <source>
        <dbReference type="ARBA" id="ARBA00022692"/>
    </source>
</evidence>
<evidence type="ECO:0000256" key="4">
    <source>
        <dbReference type="ARBA" id="ARBA00022927"/>
    </source>
</evidence>
<sequence>MANTELRQRKPGQTAIGGTDNSLFKTRTTNENAPGFLISPSTITIACLIFMAVVILLHIFAKLRR</sequence>
<dbReference type="Pfam" id="PF03911">
    <property type="entry name" value="Sec61_beta"/>
    <property type="match status" value="1"/>
</dbReference>
<organism evidence="11 12">
    <name type="scientific">Carpediemonas membranifera</name>
    <dbReference type="NCBI Taxonomy" id="201153"/>
    <lineage>
        <taxon>Eukaryota</taxon>
        <taxon>Metamonada</taxon>
        <taxon>Carpediemonas-like organisms</taxon>
        <taxon>Carpediemonas</taxon>
    </lineage>
</organism>
<evidence type="ECO:0000313" key="12">
    <source>
        <dbReference type="Proteomes" id="UP000717585"/>
    </source>
</evidence>
<gene>
    <name evidence="11" type="ORF">J8273_4326</name>
</gene>
<evidence type="ECO:0000256" key="2">
    <source>
        <dbReference type="ARBA" id="ARBA00022448"/>
    </source>
</evidence>
<keyword evidence="7 10" id="KW-0472">Membrane</keyword>
<evidence type="ECO:0000313" key="11">
    <source>
        <dbReference type="EMBL" id="KAG9394224.1"/>
    </source>
</evidence>
<keyword evidence="2" id="KW-0813">Transport</keyword>
<proteinExistence type="inferred from homology"/>
<dbReference type="AlphaFoldDB" id="A0A8J6DZW6"/>
<evidence type="ECO:0000256" key="7">
    <source>
        <dbReference type="ARBA" id="ARBA00023136"/>
    </source>
</evidence>
<evidence type="ECO:0008006" key="13">
    <source>
        <dbReference type="Google" id="ProtNLM"/>
    </source>
</evidence>
<evidence type="ECO:0000256" key="8">
    <source>
        <dbReference type="ARBA" id="ARBA00037847"/>
    </source>
</evidence>
<dbReference type="GO" id="GO:0012505">
    <property type="term" value="C:endomembrane system"/>
    <property type="evidence" value="ECO:0007669"/>
    <property type="project" value="UniProtKB-SubCell"/>
</dbReference>
<evidence type="ECO:0000256" key="5">
    <source>
        <dbReference type="ARBA" id="ARBA00022989"/>
    </source>
</evidence>
<name>A0A8J6DZW6_9EUKA</name>
<dbReference type="OrthoDB" id="5401193at2759"/>
<keyword evidence="3 10" id="KW-0812">Transmembrane</keyword>
<evidence type="ECO:0000256" key="9">
    <source>
        <dbReference type="SAM" id="MobiDB-lite"/>
    </source>
</evidence>
<feature type="transmembrane region" description="Helical" evidence="10">
    <location>
        <begin position="37"/>
        <end position="61"/>
    </location>
</feature>
<dbReference type="GO" id="GO:0015031">
    <property type="term" value="P:protein transport"/>
    <property type="evidence" value="ECO:0007669"/>
    <property type="project" value="UniProtKB-KW"/>
</dbReference>
<accession>A0A8J6DZW6</accession>